<evidence type="ECO:0000313" key="2">
    <source>
        <dbReference type="Proteomes" id="UP000307841"/>
    </source>
</evidence>
<gene>
    <name evidence="1" type="ORF">E8L90_05310</name>
</gene>
<dbReference type="OrthoDB" id="5244399at2"/>
<organism evidence="1 2">
    <name type="scientific">Brevibacillus antibioticus</name>
    <dbReference type="NCBI Taxonomy" id="2570228"/>
    <lineage>
        <taxon>Bacteria</taxon>
        <taxon>Bacillati</taxon>
        <taxon>Bacillota</taxon>
        <taxon>Bacilli</taxon>
        <taxon>Bacillales</taxon>
        <taxon>Paenibacillaceae</taxon>
        <taxon>Brevibacillus</taxon>
    </lineage>
</organism>
<reference evidence="1 2" key="1">
    <citation type="submission" date="2019-04" db="EMBL/GenBank/DDBJ databases">
        <title>Whole genome sequencing of Brevibacillus sp. TGS2-1.</title>
        <authorList>
            <person name="Choi A."/>
        </authorList>
    </citation>
    <scope>NUCLEOTIDE SEQUENCE [LARGE SCALE GENOMIC DNA]</scope>
    <source>
        <strain evidence="1 2">TGS2-1</strain>
    </source>
</reference>
<dbReference type="GO" id="GO:0005886">
    <property type="term" value="C:plasma membrane"/>
    <property type="evidence" value="ECO:0007669"/>
    <property type="project" value="TreeGrafter"/>
</dbReference>
<evidence type="ECO:0000313" key="1">
    <source>
        <dbReference type="EMBL" id="TKI54912.1"/>
    </source>
</evidence>
<dbReference type="InterPro" id="IPR006135">
    <property type="entry name" value="T3SS_substrate_exporter"/>
</dbReference>
<dbReference type="GO" id="GO:0009306">
    <property type="term" value="P:protein secretion"/>
    <property type="evidence" value="ECO:0007669"/>
    <property type="project" value="InterPro"/>
</dbReference>
<dbReference type="PANTHER" id="PTHR30531">
    <property type="entry name" value="FLAGELLAR BIOSYNTHETIC PROTEIN FLHB"/>
    <property type="match status" value="1"/>
</dbReference>
<sequence length="97" mass="10647">MKPPSSSEQKRKQAVALKYQAGTMEAPRIVAKGKGYVADNILKTAKEHDIPVQEDPSLVEVLGKLDLDQQIPPELYQVVAEILAFVYRIDKGGGIKS</sequence>
<keyword evidence="2" id="KW-1185">Reference proteome</keyword>
<proteinExistence type="predicted"/>
<dbReference type="SUPFAM" id="SSF160544">
    <property type="entry name" value="EscU C-terminal domain-like"/>
    <property type="match status" value="1"/>
</dbReference>
<dbReference type="AlphaFoldDB" id="A0A4U2Y5C9"/>
<dbReference type="InterPro" id="IPR029025">
    <property type="entry name" value="T3SS_substrate_exporter_C"/>
</dbReference>
<dbReference type="Gene3D" id="3.40.1690.10">
    <property type="entry name" value="secretion proteins EscU"/>
    <property type="match status" value="1"/>
</dbReference>
<protein>
    <submittedName>
        <fullName evidence="1">EscU/YscU/HrcU family type III secretion system export apparatus switch protein</fullName>
    </submittedName>
</protein>
<dbReference type="Proteomes" id="UP000307841">
    <property type="component" value="Unassembled WGS sequence"/>
</dbReference>
<dbReference type="RefSeq" id="WP_137028312.1">
    <property type="nucleotide sequence ID" value="NZ_SZNK01000001.1"/>
</dbReference>
<dbReference type="PANTHER" id="PTHR30531:SF12">
    <property type="entry name" value="FLAGELLAR BIOSYNTHETIC PROTEIN FLHB"/>
    <property type="match status" value="1"/>
</dbReference>
<dbReference type="EMBL" id="SZNK01000001">
    <property type="protein sequence ID" value="TKI54912.1"/>
    <property type="molecule type" value="Genomic_DNA"/>
</dbReference>
<comment type="caution">
    <text evidence="1">The sequence shown here is derived from an EMBL/GenBank/DDBJ whole genome shotgun (WGS) entry which is preliminary data.</text>
</comment>
<accession>A0A4U2Y5C9</accession>
<dbReference type="Pfam" id="PF01312">
    <property type="entry name" value="Bac_export_2"/>
    <property type="match status" value="1"/>
</dbReference>
<name>A0A4U2Y5C9_9BACL</name>